<reference evidence="4" key="1">
    <citation type="journal article" date="2021" name="PeerJ">
        <title>Extensive microbial diversity within the chicken gut microbiome revealed by metagenomics and culture.</title>
        <authorList>
            <person name="Gilroy R."/>
            <person name="Ravi A."/>
            <person name="Getino M."/>
            <person name="Pursley I."/>
            <person name="Horton D.L."/>
            <person name="Alikhan N.F."/>
            <person name="Baker D."/>
            <person name="Gharbi K."/>
            <person name="Hall N."/>
            <person name="Watson M."/>
            <person name="Adriaenssens E.M."/>
            <person name="Foster-Nyarko E."/>
            <person name="Jarju S."/>
            <person name="Secka A."/>
            <person name="Antonio M."/>
            <person name="Oren A."/>
            <person name="Chaudhuri R.R."/>
            <person name="La Ragione R."/>
            <person name="Hildebrand F."/>
            <person name="Pallen M.J."/>
        </authorList>
    </citation>
    <scope>NUCLEOTIDE SEQUENCE</scope>
    <source>
        <strain evidence="4">CHK178-16964</strain>
    </source>
</reference>
<dbReference type="PROSITE" id="PS00139">
    <property type="entry name" value="THIOL_PROTEASE_CYS"/>
    <property type="match status" value="1"/>
</dbReference>
<dbReference type="EMBL" id="DWZA01000081">
    <property type="protein sequence ID" value="HJA71738.1"/>
    <property type="molecule type" value="Genomic_DNA"/>
</dbReference>
<dbReference type="InterPro" id="IPR040528">
    <property type="entry name" value="Lectin-like"/>
</dbReference>
<dbReference type="PANTHER" id="PTHR12411">
    <property type="entry name" value="CYSTEINE PROTEASE FAMILY C1-RELATED"/>
    <property type="match status" value="1"/>
</dbReference>
<dbReference type="Pfam" id="PF18560">
    <property type="entry name" value="Lectin_like"/>
    <property type="match status" value="1"/>
</dbReference>
<dbReference type="CDD" id="cd02619">
    <property type="entry name" value="Peptidase_C1"/>
    <property type="match status" value="1"/>
</dbReference>
<evidence type="ECO:0000259" key="3">
    <source>
        <dbReference type="SMART" id="SM00645"/>
    </source>
</evidence>
<evidence type="ECO:0000256" key="1">
    <source>
        <dbReference type="ARBA" id="ARBA00008455"/>
    </source>
</evidence>
<name>A0A9D2KNM2_9FIRM</name>
<dbReference type="InterPro" id="IPR013128">
    <property type="entry name" value="Peptidase_C1A"/>
</dbReference>
<reference evidence="4" key="2">
    <citation type="submission" date="2021-04" db="EMBL/GenBank/DDBJ databases">
        <authorList>
            <person name="Gilroy R."/>
        </authorList>
    </citation>
    <scope>NUCLEOTIDE SEQUENCE</scope>
    <source>
        <strain evidence="4">CHK178-16964</strain>
    </source>
</reference>
<comment type="similarity">
    <text evidence="1">Belongs to the peptidase C1 family.</text>
</comment>
<comment type="caution">
    <text evidence="4">The sequence shown here is derived from an EMBL/GenBank/DDBJ whole genome shotgun (WGS) entry which is preliminary data.</text>
</comment>
<feature type="compositionally biased region" description="Polar residues" evidence="2">
    <location>
        <begin position="1"/>
        <end position="15"/>
    </location>
</feature>
<dbReference type="InterPro" id="IPR000169">
    <property type="entry name" value="Pept_cys_AS"/>
</dbReference>
<feature type="compositionally biased region" description="Acidic residues" evidence="2">
    <location>
        <begin position="16"/>
        <end position="33"/>
    </location>
</feature>
<dbReference type="Proteomes" id="UP000823900">
    <property type="component" value="Unassembled WGS sequence"/>
</dbReference>
<protein>
    <submittedName>
        <fullName evidence="4">Peptidase C1</fullName>
    </submittedName>
</protein>
<feature type="region of interest" description="Disordered" evidence="2">
    <location>
        <begin position="1"/>
        <end position="56"/>
    </location>
</feature>
<sequence>MESTSTLEAENVSTQETEDGPEQETESGSEQEAENVSGQEDGPAQQERPEKQATEPVTLLSAYDGRKEGRAPSVKNQGSLGTCWAFASLTALEASLLPEEKLDFSEDHMSLNQNFLLGQNDGGDYTMSMAYLLSWQGPVLEQDDPYGDKVSPSGLSAVKHVQEIRILKPKDYDAIKQAVLEYGGVQSSLYTSMKNSQSQSQDYDPDHGSYYYDGKESPNHDSVIIGWDDDFPKEYFRIPPPDDGAFLCMNSWGEAFGDGGCFYVSYYDTNIGLHNIVYTGIEEPDNYSRIYQTDLCGWVGQMGYGTDGPLGNAWFANIYEAQGKETLKAVGFYATGPDTSYEIYVAKGGKLTEREKAAAGSLKDAGYYTIPLENQFALEPGERFGVIVKIYTPGKDHPVAIEYDAQDGKCRIDLTDGEGYISLQGEIWERVEEKQECNICLKAYTEEIKS</sequence>
<dbReference type="SMART" id="SM00645">
    <property type="entry name" value="Pept_C1"/>
    <property type="match status" value="1"/>
</dbReference>
<dbReference type="Gene3D" id="3.90.70.10">
    <property type="entry name" value="Cysteine proteinases"/>
    <property type="match status" value="1"/>
</dbReference>
<gene>
    <name evidence="4" type="ORF">IAA07_09220</name>
</gene>
<dbReference type="Pfam" id="PF00112">
    <property type="entry name" value="Peptidase_C1"/>
    <property type="match status" value="1"/>
</dbReference>
<dbReference type="SUPFAM" id="SSF54001">
    <property type="entry name" value="Cysteine proteinases"/>
    <property type="match status" value="1"/>
</dbReference>
<proteinExistence type="inferred from homology"/>
<feature type="domain" description="Peptidase C1A papain C-terminal" evidence="3">
    <location>
        <begin position="59"/>
        <end position="281"/>
    </location>
</feature>
<evidence type="ECO:0000256" key="2">
    <source>
        <dbReference type="SAM" id="MobiDB-lite"/>
    </source>
</evidence>
<dbReference type="GO" id="GO:0008234">
    <property type="term" value="F:cysteine-type peptidase activity"/>
    <property type="evidence" value="ECO:0007669"/>
    <property type="project" value="InterPro"/>
</dbReference>
<dbReference type="AlphaFoldDB" id="A0A9D2KNM2"/>
<dbReference type="GO" id="GO:0006508">
    <property type="term" value="P:proteolysis"/>
    <property type="evidence" value="ECO:0007669"/>
    <property type="project" value="InterPro"/>
</dbReference>
<evidence type="ECO:0000313" key="5">
    <source>
        <dbReference type="Proteomes" id="UP000823900"/>
    </source>
</evidence>
<evidence type="ECO:0000313" key="4">
    <source>
        <dbReference type="EMBL" id="HJA71738.1"/>
    </source>
</evidence>
<dbReference type="InterPro" id="IPR038765">
    <property type="entry name" value="Papain-like_cys_pep_sf"/>
</dbReference>
<accession>A0A9D2KNM2</accession>
<organism evidence="4 5">
    <name type="scientific">Candidatus Lachnoclostridium stercoravium</name>
    <dbReference type="NCBI Taxonomy" id="2838633"/>
    <lineage>
        <taxon>Bacteria</taxon>
        <taxon>Bacillati</taxon>
        <taxon>Bacillota</taxon>
        <taxon>Clostridia</taxon>
        <taxon>Lachnospirales</taxon>
        <taxon>Lachnospiraceae</taxon>
    </lineage>
</organism>
<dbReference type="InterPro" id="IPR000668">
    <property type="entry name" value="Peptidase_C1A_C"/>
</dbReference>